<dbReference type="RefSeq" id="WP_341427322.1">
    <property type="nucleotide sequence ID" value="NZ_JBBUTG010000012.1"/>
</dbReference>
<evidence type="ECO:0000256" key="3">
    <source>
        <dbReference type="ARBA" id="ARBA00022723"/>
    </source>
</evidence>
<keyword evidence="12" id="KW-1185">Reference proteome</keyword>
<dbReference type="PROSITE" id="PS51257">
    <property type="entry name" value="PROKAR_LIPOPROTEIN"/>
    <property type="match status" value="1"/>
</dbReference>
<evidence type="ECO:0000256" key="5">
    <source>
        <dbReference type="ARBA" id="ARBA00022764"/>
    </source>
</evidence>
<keyword evidence="5" id="KW-0574">Periplasm</keyword>
<reference evidence="11 12" key="1">
    <citation type="submission" date="2024-04" db="EMBL/GenBank/DDBJ databases">
        <title>Novel species of the genus Ideonella isolated from streams.</title>
        <authorList>
            <person name="Lu H."/>
        </authorList>
    </citation>
    <scope>NUCLEOTIDE SEQUENCE [LARGE SCALE GENOMIC DNA]</scope>
    <source>
        <strain evidence="11 12">DXS29W</strain>
    </source>
</reference>
<dbReference type="InterPro" id="IPR009056">
    <property type="entry name" value="Cyt_c-like_dom"/>
</dbReference>
<proteinExistence type="predicted"/>
<evidence type="ECO:0000313" key="11">
    <source>
        <dbReference type="EMBL" id="MEK8032908.1"/>
    </source>
</evidence>
<evidence type="ECO:0000259" key="10">
    <source>
        <dbReference type="PROSITE" id="PS51007"/>
    </source>
</evidence>
<evidence type="ECO:0000256" key="6">
    <source>
        <dbReference type="ARBA" id="ARBA00023002"/>
    </source>
</evidence>
<dbReference type="NCBIfam" id="TIGR04039">
    <property type="entry name" value="MXAN_0977_Heme2"/>
    <property type="match status" value="1"/>
</dbReference>
<organism evidence="11 12">
    <name type="scientific">Ideonella lacteola</name>
    <dbReference type="NCBI Taxonomy" id="2984193"/>
    <lineage>
        <taxon>Bacteria</taxon>
        <taxon>Pseudomonadati</taxon>
        <taxon>Pseudomonadota</taxon>
        <taxon>Betaproteobacteria</taxon>
        <taxon>Burkholderiales</taxon>
        <taxon>Sphaerotilaceae</taxon>
        <taxon>Ideonella</taxon>
    </lineage>
</organism>
<feature type="chain" id="PRO_5046395216" evidence="9">
    <location>
        <begin position="25"/>
        <end position="396"/>
    </location>
</feature>
<dbReference type="PANTHER" id="PTHR30600:SF14">
    <property type="entry name" value="CYTOCHROME C PEROXIDASE"/>
    <property type="match status" value="1"/>
</dbReference>
<gene>
    <name evidence="11" type="ORF">AACH06_18970</name>
</gene>
<dbReference type="SUPFAM" id="SSF46626">
    <property type="entry name" value="Cytochrome c"/>
    <property type="match status" value="2"/>
</dbReference>
<evidence type="ECO:0000313" key="12">
    <source>
        <dbReference type="Proteomes" id="UP001371218"/>
    </source>
</evidence>
<dbReference type="PIRSF" id="PIRSF000294">
    <property type="entry name" value="Cytochrome-c_peroxidase"/>
    <property type="match status" value="1"/>
</dbReference>
<dbReference type="InterPro" id="IPR036909">
    <property type="entry name" value="Cyt_c-like_dom_sf"/>
</dbReference>
<dbReference type="InterPro" id="IPR023929">
    <property type="entry name" value="MbnH-like"/>
</dbReference>
<feature type="signal peptide" evidence="9">
    <location>
        <begin position="1"/>
        <end position="24"/>
    </location>
</feature>
<evidence type="ECO:0000256" key="8">
    <source>
        <dbReference type="PROSITE-ProRule" id="PRU00433"/>
    </source>
</evidence>
<dbReference type="InterPro" id="IPR004852">
    <property type="entry name" value="Di-haem_cyt_c_peroxidsae"/>
</dbReference>
<sequence length="396" mass="42849">MSWHRFLRGLGAGACLAWLLTACGGGGTTVTDTSGADGDVTLDLPGHFPQPQAAADNRLTAAKVELGRFLFYERRLSGNGQQSCSSCHQQDKAFTDGLASSVGSTGMTHPRNAQSLGNVVYNATLTWAGPALVALESQMLVPIFGTDPVEMGVNDGNSEEVLGRLRADSGYVARFSQAFPEAVGGSEPLINWQRVVQSIASFQRTLITGRSKFDEYRAGRVQLTAQEERGRVLFFGEKAECFHCHGSFNFNDQVVHAGSRPGFIETPFHNTGLYNIDGRGAFPEPNRGLFETTFAPGDMGRFRAPSLRNVEVTGPYMHDGSIRTLEDVLDFYAAGGRLIASGPYAGDGRLNPFKSELVSRINLNSQEKADIVAFLRTLTDHAFLTDPRFSDPAAGR</sequence>
<dbReference type="Proteomes" id="UP001371218">
    <property type="component" value="Unassembled WGS sequence"/>
</dbReference>
<keyword evidence="4 9" id="KW-0732">Signal</keyword>
<evidence type="ECO:0000256" key="9">
    <source>
        <dbReference type="SAM" id="SignalP"/>
    </source>
</evidence>
<dbReference type="Pfam" id="PF03150">
    <property type="entry name" value="CCP_MauG"/>
    <property type="match status" value="1"/>
</dbReference>
<keyword evidence="6" id="KW-0560">Oxidoreductase</keyword>
<evidence type="ECO:0000256" key="7">
    <source>
        <dbReference type="ARBA" id="ARBA00023004"/>
    </source>
</evidence>
<dbReference type="InterPro" id="IPR026259">
    <property type="entry name" value="MauG/Cytc_peroxidase"/>
</dbReference>
<feature type="domain" description="Cytochrome c" evidence="10">
    <location>
        <begin position="225"/>
        <end position="379"/>
    </location>
</feature>
<keyword evidence="3 8" id="KW-0479">Metal-binding</keyword>
<dbReference type="PANTHER" id="PTHR30600">
    <property type="entry name" value="CYTOCHROME C PEROXIDASE-RELATED"/>
    <property type="match status" value="1"/>
</dbReference>
<keyword evidence="7 8" id="KW-0408">Iron</keyword>
<keyword evidence="2 8" id="KW-0349">Heme</keyword>
<name>A0ABU9BWR9_9BURK</name>
<dbReference type="EMBL" id="JBBUTG010000012">
    <property type="protein sequence ID" value="MEK8032908.1"/>
    <property type="molecule type" value="Genomic_DNA"/>
</dbReference>
<evidence type="ECO:0000256" key="4">
    <source>
        <dbReference type="ARBA" id="ARBA00022729"/>
    </source>
</evidence>
<dbReference type="InterPro" id="IPR051395">
    <property type="entry name" value="Cytochrome_c_Peroxidase/MauG"/>
</dbReference>
<dbReference type="Gene3D" id="1.10.760.10">
    <property type="entry name" value="Cytochrome c-like domain"/>
    <property type="match status" value="2"/>
</dbReference>
<protein>
    <submittedName>
        <fullName evidence="11">MbnH family di-heme enzyme</fullName>
    </submittedName>
</protein>
<comment type="caution">
    <text evidence="11">The sequence shown here is derived from an EMBL/GenBank/DDBJ whole genome shotgun (WGS) entry which is preliminary data.</text>
</comment>
<dbReference type="PROSITE" id="PS51007">
    <property type="entry name" value="CYTC"/>
    <property type="match status" value="1"/>
</dbReference>
<evidence type="ECO:0000256" key="2">
    <source>
        <dbReference type="ARBA" id="ARBA00022617"/>
    </source>
</evidence>
<comment type="subcellular location">
    <subcellularLocation>
        <location evidence="1">Periplasm</location>
    </subcellularLocation>
</comment>
<evidence type="ECO:0000256" key="1">
    <source>
        <dbReference type="ARBA" id="ARBA00004418"/>
    </source>
</evidence>
<accession>A0ABU9BWR9</accession>